<reference evidence="2 3" key="1">
    <citation type="submission" date="2018-12" db="EMBL/GenBank/DDBJ databases">
        <authorList>
            <consortium name="Pathogen Informatics"/>
        </authorList>
    </citation>
    <scope>NUCLEOTIDE SEQUENCE [LARGE SCALE GENOMIC DNA]</scope>
    <source>
        <strain evidence="2 3">NCTC11923</strain>
    </source>
</reference>
<dbReference type="InterPro" id="IPR036388">
    <property type="entry name" value="WH-like_DNA-bd_sf"/>
</dbReference>
<dbReference type="Gene3D" id="1.10.10.10">
    <property type="entry name" value="Winged helix-like DNA-binding domain superfamily/Winged helix DNA-binding domain"/>
    <property type="match status" value="1"/>
</dbReference>
<protein>
    <submittedName>
        <fullName evidence="2">Phenylacetic acid-responsive transcriptional repressor</fullName>
    </submittedName>
</protein>
<dbReference type="PANTHER" id="PTHR30319:SF1">
    <property type="entry name" value="TRANSCRIPTIONAL REPRESSOR PAAX"/>
    <property type="match status" value="1"/>
</dbReference>
<dbReference type="GO" id="GO:0006351">
    <property type="term" value="P:DNA-templated transcription"/>
    <property type="evidence" value="ECO:0007669"/>
    <property type="project" value="TreeGrafter"/>
</dbReference>
<proteinExistence type="predicted"/>
<keyword evidence="3" id="KW-1185">Reference proteome</keyword>
<name>A0A448KF74_9ACTO</name>
<evidence type="ECO:0000259" key="1">
    <source>
        <dbReference type="Pfam" id="PF20803"/>
    </source>
</evidence>
<dbReference type="EMBL" id="LR134363">
    <property type="protein sequence ID" value="VEG75627.1"/>
    <property type="molecule type" value="Genomic_DNA"/>
</dbReference>
<dbReference type="Gene3D" id="3.30.70.2650">
    <property type="match status" value="1"/>
</dbReference>
<dbReference type="AlphaFoldDB" id="A0A448KF74"/>
<accession>A0A448KF74</accession>
<dbReference type="RefSeq" id="WP_034515640.1">
    <property type="nucleotide sequence ID" value="NZ_CBCRWE010000049.1"/>
</dbReference>
<dbReference type="STRING" id="1278298.GCA_000428685_01289"/>
<dbReference type="InterPro" id="IPR048846">
    <property type="entry name" value="PaaX-like_central"/>
</dbReference>
<sequence>MATDSSSISPRTIVEAFLPADGAVGLGVIYDTANAMGIDDQPLRLCLRRMVSAGQIEQTGRGRKGSVALTDAGRDRLRRDRLALRLAFAQDEGLVPWDGSWRLVAVSAPEAERSMRDATRRILVDAGAVSISTGLFISPHDLTDLLDTEQQRRIVPITASDISIGGTSDPRELAAMLWPPEPLLAGYEDLDRVLSSPPAIDLADAGAILRAQLILADAIERALRPDPLVPLELREADWKPTRLRREWRRRWDDLTNRLPDRLLYRDWLPSNHSDPPRIT</sequence>
<dbReference type="Proteomes" id="UP000276899">
    <property type="component" value="Chromosome"/>
</dbReference>
<evidence type="ECO:0000313" key="2">
    <source>
        <dbReference type="EMBL" id="VEG75627.1"/>
    </source>
</evidence>
<dbReference type="PANTHER" id="PTHR30319">
    <property type="entry name" value="PHENYLACETIC ACID REGULATOR-RELATED TRANSCRIPTIONAL REPRESSOR"/>
    <property type="match status" value="1"/>
</dbReference>
<organism evidence="2 3">
    <name type="scientific">Actinomyces slackii</name>
    <dbReference type="NCBI Taxonomy" id="52774"/>
    <lineage>
        <taxon>Bacteria</taxon>
        <taxon>Bacillati</taxon>
        <taxon>Actinomycetota</taxon>
        <taxon>Actinomycetes</taxon>
        <taxon>Actinomycetales</taxon>
        <taxon>Actinomycetaceae</taxon>
        <taxon>Actinomyces</taxon>
    </lineage>
</organism>
<gene>
    <name evidence="2" type="ORF">NCTC11923_02299</name>
</gene>
<dbReference type="KEGG" id="asla:NCTC11923_02299"/>
<evidence type="ECO:0000313" key="3">
    <source>
        <dbReference type="Proteomes" id="UP000276899"/>
    </source>
</evidence>
<feature type="domain" description="Transcriptional repressor PaaX-like central Cas2-like" evidence="1">
    <location>
        <begin position="96"/>
        <end position="150"/>
    </location>
</feature>
<dbReference type="Pfam" id="PF20803">
    <property type="entry name" value="PaaX_M"/>
    <property type="match status" value="1"/>
</dbReference>